<dbReference type="RefSeq" id="WP_379660985.1">
    <property type="nucleotide sequence ID" value="NZ_JBHUDG010000002.1"/>
</dbReference>
<dbReference type="InterPro" id="IPR029063">
    <property type="entry name" value="SAM-dependent_MTases_sf"/>
</dbReference>
<dbReference type="Proteomes" id="UP001597118">
    <property type="component" value="Unassembled WGS sequence"/>
</dbReference>
<dbReference type="PANTHER" id="PTHR34203">
    <property type="entry name" value="METHYLTRANSFERASE, FKBM FAMILY PROTEIN"/>
    <property type="match status" value="1"/>
</dbReference>
<reference evidence="3" key="1">
    <citation type="journal article" date="2019" name="Int. J. Syst. Evol. Microbiol.">
        <title>The Global Catalogue of Microorganisms (GCM) 10K type strain sequencing project: providing services to taxonomists for standard genome sequencing and annotation.</title>
        <authorList>
            <consortium name="The Broad Institute Genomics Platform"/>
            <consortium name="The Broad Institute Genome Sequencing Center for Infectious Disease"/>
            <person name="Wu L."/>
            <person name="Ma J."/>
        </authorList>
    </citation>
    <scope>NUCLEOTIDE SEQUENCE [LARGE SCALE GENOMIC DNA]</scope>
    <source>
        <strain evidence="3">CCUG 53762</strain>
    </source>
</reference>
<evidence type="ECO:0000259" key="1">
    <source>
        <dbReference type="Pfam" id="PF05050"/>
    </source>
</evidence>
<proteinExistence type="predicted"/>
<protein>
    <submittedName>
        <fullName evidence="2">FkbM family methyltransferase</fullName>
    </submittedName>
</protein>
<comment type="caution">
    <text evidence="2">The sequence shown here is derived from an EMBL/GenBank/DDBJ whole genome shotgun (WGS) entry which is preliminary data.</text>
</comment>
<dbReference type="NCBIfam" id="TIGR01444">
    <property type="entry name" value="fkbM_fam"/>
    <property type="match status" value="1"/>
</dbReference>
<keyword evidence="2" id="KW-0489">Methyltransferase</keyword>
<organism evidence="2 3">
    <name type="scientific">Pseudopedobacter beijingensis</name>
    <dbReference type="NCBI Taxonomy" id="1207056"/>
    <lineage>
        <taxon>Bacteria</taxon>
        <taxon>Pseudomonadati</taxon>
        <taxon>Bacteroidota</taxon>
        <taxon>Sphingobacteriia</taxon>
        <taxon>Sphingobacteriales</taxon>
        <taxon>Sphingobacteriaceae</taxon>
        <taxon>Pseudopedobacter</taxon>
    </lineage>
</organism>
<accession>A0ABW4I774</accession>
<dbReference type="GO" id="GO:0032259">
    <property type="term" value="P:methylation"/>
    <property type="evidence" value="ECO:0007669"/>
    <property type="project" value="UniProtKB-KW"/>
</dbReference>
<feature type="domain" description="Methyltransferase FkbM" evidence="1">
    <location>
        <begin position="87"/>
        <end position="242"/>
    </location>
</feature>
<gene>
    <name evidence="2" type="ORF">ACFSAH_01865</name>
</gene>
<dbReference type="InterPro" id="IPR052514">
    <property type="entry name" value="SAM-dependent_MTase"/>
</dbReference>
<keyword evidence="2" id="KW-0808">Transferase</keyword>
<sequence>MQRTFGFINAHSLARKKLFTAYRRFILWQLQSSFTQKLIVKNFIGNVRFYAKKGLTGITGNIYTGLHEFEDMSFLLHFLRPEDTFFDIGANVGSYSLLASGFVGANSITFEPSLQTFNILLRNIKLNNLETKISPLQLALGRECGKLAFTTKYDTGNHIVTIDKNGNNNIIVEVKKLDDFIKKSPILLKIDVEGFETEVLNGGKVLLREPTLKGIIIELNGSGSRYGYDENHIHQLLTKNGFLPYIYDPFTRNFTLINKFGTHNTIYIRDFIFVKDRCNKAHLVTSLGISF</sequence>
<dbReference type="InterPro" id="IPR006342">
    <property type="entry name" value="FkbM_mtfrase"/>
</dbReference>
<dbReference type="Gene3D" id="3.40.50.150">
    <property type="entry name" value="Vaccinia Virus protein VP39"/>
    <property type="match status" value="1"/>
</dbReference>
<keyword evidence="3" id="KW-1185">Reference proteome</keyword>
<dbReference type="GO" id="GO:0008168">
    <property type="term" value="F:methyltransferase activity"/>
    <property type="evidence" value="ECO:0007669"/>
    <property type="project" value="UniProtKB-KW"/>
</dbReference>
<dbReference type="Pfam" id="PF05050">
    <property type="entry name" value="Methyltransf_21"/>
    <property type="match status" value="1"/>
</dbReference>
<evidence type="ECO:0000313" key="3">
    <source>
        <dbReference type="Proteomes" id="UP001597118"/>
    </source>
</evidence>
<dbReference type="SUPFAM" id="SSF53335">
    <property type="entry name" value="S-adenosyl-L-methionine-dependent methyltransferases"/>
    <property type="match status" value="1"/>
</dbReference>
<dbReference type="PANTHER" id="PTHR34203:SF15">
    <property type="entry name" value="SLL1173 PROTEIN"/>
    <property type="match status" value="1"/>
</dbReference>
<name>A0ABW4I774_9SPHI</name>
<evidence type="ECO:0000313" key="2">
    <source>
        <dbReference type="EMBL" id="MFD1628601.1"/>
    </source>
</evidence>
<dbReference type="EMBL" id="JBHUDG010000002">
    <property type="protein sequence ID" value="MFD1628601.1"/>
    <property type="molecule type" value="Genomic_DNA"/>
</dbReference>